<name>A0A075FNN4_9EURY</name>
<dbReference type="InterPro" id="IPR007401">
    <property type="entry name" value="DUF454"/>
</dbReference>
<evidence type="ECO:0008006" key="3">
    <source>
        <dbReference type="Google" id="ProtNLM"/>
    </source>
</evidence>
<keyword evidence="1" id="KW-0812">Transmembrane</keyword>
<evidence type="ECO:0000256" key="1">
    <source>
        <dbReference type="SAM" id="Phobius"/>
    </source>
</evidence>
<feature type="transmembrane region" description="Helical" evidence="1">
    <location>
        <begin position="54"/>
        <end position="75"/>
    </location>
</feature>
<dbReference type="GO" id="GO:0005886">
    <property type="term" value="C:plasma membrane"/>
    <property type="evidence" value="ECO:0007669"/>
    <property type="project" value="TreeGrafter"/>
</dbReference>
<dbReference type="Pfam" id="PF04304">
    <property type="entry name" value="DUF454"/>
    <property type="match status" value="1"/>
</dbReference>
<protein>
    <recommendedName>
        <fullName evidence="3">DUF454 domain-containing protein</fullName>
    </recommendedName>
</protein>
<reference evidence="2" key="1">
    <citation type="journal article" date="2014" name="Genome Biol. Evol.">
        <title>Pangenome evidence for extensive interdomain horizontal transfer affecting lineage core and shell genes in uncultured planktonic thaumarchaeota and euryarchaeota.</title>
        <authorList>
            <person name="Deschamps P."/>
            <person name="Zivanovic Y."/>
            <person name="Moreira D."/>
            <person name="Rodriguez-Valera F."/>
            <person name="Lopez-Garcia P."/>
        </authorList>
    </citation>
    <scope>NUCLEOTIDE SEQUENCE</scope>
</reference>
<keyword evidence="1" id="KW-1133">Transmembrane helix</keyword>
<evidence type="ECO:0000313" key="2">
    <source>
        <dbReference type="EMBL" id="AIE92944.1"/>
    </source>
</evidence>
<feature type="transmembrane region" description="Helical" evidence="1">
    <location>
        <begin position="148"/>
        <end position="167"/>
    </location>
</feature>
<feature type="transmembrane region" description="Helical" evidence="1">
    <location>
        <begin position="125"/>
        <end position="142"/>
    </location>
</feature>
<dbReference type="PANTHER" id="PTHR35813:SF1">
    <property type="entry name" value="INNER MEMBRANE PROTEIN YBAN"/>
    <property type="match status" value="1"/>
</dbReference>
<proteinExistence type="predicted"/>
<dbReference type="PANTHER" id="PTHR35813">
    <property type="entry name" value="INNER MEMBRANE PROTEIN YBAN"/>
    <property type="match status" value="1"/>
</dbReference>
<dbReference type="EMBL" id="KF900381">
    <property type="protein sequence ID" value="AIE92944.1"/>
    <property type="molecule type" value="Genomic_DNA"/>
</dbReference>
<keyword evidence="1" id="KW-0472">Membrane</keyword>
<dbReference type="AlphaFoldDB" id="A0A075FNN4"/>
<sequence length="174" mass="19738">MQSEWATTIERIGHFLTAVYGDHIEGARVAVALTSVDAIVEQYSRKSTPLKRRLYVGIGFIFIICAIIGIWIPGWPTVSWAVPAAYLFSHSNEKLFRWTLTNRWFGSALFDYYSTGKTLPKHVKTWIIVFITIMSAISIWITDLAGDPGYGQAFIAIVWLIGVWFIYSKVKTRA</sequence>
<feature type="transmembrane region" description="Helical" evidence="1">
    <location>
        <begin position="95"/>
        <end position="113"/>
    </location>
</feature>
<organism evidence="2">
    <name type="scientific">uncultured marine group II/III euryarchaeote AD1000_30_D02</name>
    <dbReference type="NCBI Taxonomy" id="1457751"/>
    <lineage>
        <taxon>Archaea</taxon>
        <taxon>Methanobacteriati</taxon>
        <taxon>Methanobacteriota</taxon>
        <taxon>environmental samples</taxon>
    </lineage>
</organism>
<accession>A0A075FNN4</accession>